<dbReference type="InterPro" id="IPR036653">
    <property type="entry name" value="CinA-like_C"/>
</dbReference>
<proteinExistence type="predicted"/>
<accession>A0A6N6N1D6</accession>
<name>A0A6N6N1D6_9BACT</name>
<dbReference type="Pfam" id="PF02464">
    <property type="entry name" value="CinA"/>
    <property type="match status" value="1"/>
</dbReference>
<protein>
    <submittedName>
        <fullName evidence="2">CinA family protein</fullName>
    </submittedName>
</protein>
<sequence>MDRHLISRAVQEVGELLALEDLTLGTAESCTGGLIASTLTDVSGSSNWFRGAVVAYDNEIKRDVLGVEQGVLDEHGAVSEPVVQAMAQGAAKVLGTDVNVAVSGIAGPTGGTPDKPVGTVWVAFSWPGGTRTRSYRFNGDRDAVKAQTVMAVVNGLLSVLR</sequence>
<dbReference type="SUPFAM" id="SSF142433">
    <property type="entry name" value="CinA-like"/>
    <property type="match status" value="1"/>
</dbReference>
<dbReference type="NCBIfam" id="TIGR00199">
    <property type="entry name" value="PncC_domain"/>
    <property type="match status" value="1"/>
</dbReference>
<evidence type="ECO:0000313" key="3">
    <source>
        <dbReference type="Proteomes" id="UP000438699"/>
    </source>
</evidence>
<keyword evidence="3" id="KW-1185">Reference proteome</keyword>
<organism evidence="2 3">
    <name type="scientific">Pseudodesulfovibrio senegalensis</name>
    <dbReference type="NCBI Taxonomy" id="1721087"/>
    <lineage>
        <taxon>Bacteria</taxon>
        <taxon>Pseudomonadati</taxon>
        <taxon>Thermodesulfobacteriota</taxon>
        <taxon>Desulfovibrionia</taxon>
        <taxon>Desulfovibrionales</taxon>
        <taxon>Desulfovibrionaceae</taxon>
    </lineage>
</organism>
<dbReference type="RefSeq" id="WP_151150796.1">
    <property type="nucleotide sequence ID" value="NZ_WAIE01000003.1"/>
</dbReference>
<evidence type="ECO:0000259" key="1">
    <source>
        <dbReference type="Pfam" id="PF02464"/>
    </source>
</evidence>
<dbReference type="AlphaFoldDB" id="A0A6N6N1D6"/>
<reference evidence="2 3" key="1">
    <citation type="journal article" date="2017" name="Int. J. Syst. Evol. Microbiol.">
        <title>Desulfovibrio senegalensis sp. nov., a mesophilic sulfate reducer isolated from marine sediment.</title>
        <authorList>
            <person name="Thioye A."/>
            <person name="Gam Z.B.A."/>
            <person name="Mbengue M."/>
            <person name="Cayol J.L."/>
            <person name="Joseph-Bartoli M."/>
            <person name="Toure-Kane C."/>
            <person name="Labat M."/>
        </authorList>
    </citation>
    <scope>NUCLEOTIDE SEQUENCE [LARGE SCALE GENOMIC DNA]</scope>
    <source>
        <strain evidence="2 3">DSM 101509</strain>
    </source>
</reference>
<evidence type="ECO:0000313" key="2">
    <source>
        <dbReference type="EMBL" id="KAB1441704.1"/>
    </source>
</evidence>
<gene>
    <name evidence="2" type="ORF">F8A88_08895</name>
</gene>
<dbReference type="Proteomes" id="UP000438699">
    <property type="component" value="Unassembled WGS sequence"/>
</dbReference>
<feature type="domain" description="CinA C-terminal" evidence="1">
    <location>
        <begin position="10"/>
        <end position="159"/>
    </location>
</feature>
<comment type="caution">
    <text evidence="2">The sequence shown here is derived from an EMBL/GenBank/DDBJ whole genome shotgun (WGS) entry which is preliminary data.</text>
</comment>
<dbReference type="EMBL" id="WAIE01000003">
    <property type="protein sequence ID" value="KAB1441704.1"/>
    <property type="molecule type" value="Genomic_DNA"/>
</dbReference>
<dbReference type="OrthoDB" id="9801454at2"/>
<dbReference type="Gene3D" id="3.90.950.20">
    <property type="entry name" value="CinA-like"/>
    <property type="match status" value="1"/>
</dbReference>
<dbReference type="InterPro" id="IPR008136">
    <property type="entry name" value="CinA_C"/>
</dbReference>